<dbReference type="SUPFAM" id="SSF53335">
    <property type="entry name" value="S-adenosyl-L-methionine-dependent methyltransferases"/>
    <property type="match status" value="1"/>
</dbReference>
<name>M2M9N0_BAUPA</name>
<dbReference type="eggNOG" id="ENOG502RBCG">
    <property type="taxonomic scope" value="Eukaryota"/>
</dbReference>
<organism evidence="2 3">
    <name type="scientific">Baudoinia panamericana (strain UAMH 10762)</name>
    <name type="common">Angels' share fungus</name>
    <name type="synonym">Baudoinia compniacensis (strain UAMH 10762)</name>
    <dbReference type="NCBI Taxonomy" id="717646"/>
    <lineage>
        <taxon>Eukaryota</taxon>
        <taxon>Fungi</taxon>
        <taxon>Dikarya</taxon>
        <taxon>Ascomycota</taxon>
        <taxon>Pezizomycotina</taxon>
        <taxon>Dothideomycetes</taxon>
        <taxon>Dothideomycetidae</taxon>
        <taxon>Mycosphaerellales</taxon>
        <taxon>Teratosphaeriaceae</taxon>
        <taxon>Baudoinia</taxon>
    </lineage>
</organism>
<feature type="compositionally biased region" description="Acidic residues" evidence="1">
    <location>
        <begin position="60"/>
        <end position="77"/>
    </location>
</feature>
<feature type="region of interest" description="Disordered" evidence="1">
    <location>
        <begin position="57"/>
        <end position="77"/>
    </location>
</feature>
<dbReference type="Pfam" id="PF13489">
    <property type="entry name" value="Methyltransf_23"/>
    <property type="match status" value="1"/>
</dbReference>
<evidence type="ECO:0008006" key="4">
    <source>
        <dbReference type="Google" id="ProtNLM"/>
    </source>
</evidence>
<dbReference type="EMBL" id="KB445560">
    <property type="protein sequence ID" value="EMC93131.1"/>
    <property type="molecule type" value="Genomic_DNA"/>
</dbReference>
<dbReference type="KEGG" id="bcom:BAUCODRAFT_36800"/>
<dbReference type="InterPro" id="IPR029063">
    <property type="entry name" value="SAM-dependent_MTases_sf"/>
</dbReference>
<gene>
    <name evidence="2" type="ORF">BAUCODRAFT_36800</name>
</gene>
<evidence type="ECO:0000256" key="1">
    <source>
        <dbReference type="SAM" id="MobiDB-lite"/>
    </source>
</evidence>
<dbReference type="CDD" id="cd02440">
    <property type="entry name" value="AdoMet_MTases"/>
    <property type="match status" value="1"/>
</dbReference>
<dbReference type="RefSeq" id="XP_007679169.1">
    <property type="nucleotide sequence ID" value="XM_007680979.1"/>
</dbReference>
<sequence>MRDLCGNRIVLLPPDEFPPEGEEEPTVLDCGYGKGAWIDSLLEEHEDCEVTGVDIYLGDGTDDEEDPEDDDDSDGDGVEEFVKKRWNLNAAFRHDRSASRLLPESFDLINSRFLAEGIHRSRWPSYIRDLKLLLKPGGWVQMVELELLFQSENGRLATNSSEPLIRWSEVYRDTMLRNNKDPRIGRQMGNLLNTAGFERVFTRSLRLNIGAWSGNSIGVDIRDNIRKTLRAVLLWPCAGHFSGQQPYMDPNEYRSMIRAAEEQLMNDNIKPYCSVWIACGRRPLTRSRR</sequence>
<dbReference type="OMA" id="FPLYVCI"/>
<dbReference type="Proteomes" id="UP000011761">
    <property type="component" value="Unassembled WGS sequence"/>
</dbReference>
<dbReference type="AlphaFoldDB" id="M2M9N0"/>
<evidence type="ECO:0000313" key="3">
    <source>
        <dbReference type="Proteomes" id="UP000011761"/>
    </source>
</evidence>
<accession>M2M9N0</accession>
<dbReference type="Gene3D" id="3.40.50.150">
    <property type="entry name" value="Vaccinia Virus protein VP39"/>
    <property type="match status" value="1"/>
</dbReference>
<keyword evidence="3" id="KW-1185">Reference proteome</keyword>
<reference evidence="2 3" key="1">
    <citation type="journal article" date="2012" name="PLoS Pathog.">
        <title>Diverse lifestyles and strategies of plant pathogenesis encoded in the genomes of eighteen Dothideomycetes fungi.</title>
        <authorList>
            <person name="Ohm R.A."/>
            <person name="Feau N."/>
            <person name="Henrissat B."/>
            <person name="Schoch C.L."/>
            <person name="Horwitz B.A."/>
            <person name="Barry K.W."/>
            <person name="Condon B.J."/>
            <person name="Copeland A.C."/>
            <person name="Dhillon B."/>
            <person name="Glaser F."/>
            <person name="Hesse C.N."/>
            <person name="Kosti I."/>
            <person name="LaButti K."/>
            <person name="Lindquist E.A."/>
            <person name="Lucas S."/>
            <person name="Salamov A.A."/>
            <person name="Bradshaw R.E."/>
            <person name="Ciuffetti L."/>
            <person name="Hamelin R.C."/>
            <person name="Kema G.H.J."/>
            <person name="Lawrence C."/>
            <person name="Scott J.A."/>
            <person name="Spatafora J.W."/>
            <person name="Turgeon B.G."/>
            <person name="de Wit P.J.G.M."/>
            <person name="Zhong S."/>
            <person name="Goodwin S.B."/>
            <person name="Grigoriev I.V."/>
        </authorList>
    </citation>
    <scope>NUCLEOTIDE SEQUENCE [LARGE SCALE GENOMIC DNA]</scope>
    <source>
        <strain evidence="2 3">UAMH 10762</strain>
    </source>
</reference>
<dbReference type="OrthoDB" id="506498at2759"/>
<proteinExistence type="predicted"/>
<dbReference type="HOGENOM" id="CLU_010595_10_2_1"/>
<dbReference type="GeneID" id="19113072"/>
<protein>
    <recommendedName>
        <fullName evidence="4">Methyltransferase domain-containing protein</fullName>
    </recommendedName>
</protein>
<evidence type="ECO:0000313" key="2">
    <source>
        <dbReference type="EMBL" id="EMC93131.1"/>
    </source>
</evidence>